<dbReference type="PANTHER" id="PTHR32552">
    <property type="entry name" value="FERRICHROME IRON RECEPTOR-RELATED"/>
    <property type="match status" value="1"/>
</dbReference>
<feature type="short sequence motif" description="TonB C-terminal box" evidence="13">
    <location>
        <begin position="775"/>
        <end position="792"/>
    </location>
</feature>
<evidence type="ECO:0000256" key="3">
    <source>
        <dbReference type="ARBA" id="ARBA00022452"/>
    </source>
</evidence>
<organism evidence="18 19">
    <name type="scientific">Novosphingobium cyanobacteriorum</name>
    <dbReference type="NCBI Taxonomy" id="3024215"/>
    <lineage>
        <taxon>Bacteria</taxon>
        <taxon>Pseudomonadati</taxon>
        <taxon>Pseudomonadota</taxon>
        <taxon>Alphaproteobacteria</taxon>
        <taxon>Sphingomonadales</taxon>
        <taxon>Sphingomonadaceae</taxon>
        <taxon>Novosphingobium</taxon>
    </lineage>
</organism>
<comment type="similarity">
    <text evidence="12 14">Belongs to the TonB-dependent receptor family.</text>
</comment>
<sequence>MRLAPVLLASAAVLFAQPAFAQEMAAPAADAPAADASEIVVFGNGETRQVQELSSADIAILAAGSSPLKAIEKLPSVNFQSADPFGTYEWSTRITIRGFNQNQLGFTLDGIPLGDMSYGNYNGLHISRAIISENVGSTLVSQGSGSIDTQSTNNLGGTLQFSSMDPASMLTDGHYALDVNGTAGSNNTYRGFARFAIGDANAARLMVSGVYGTTDKWKGDGRQRQWAVNAKGVVPIGDAQLEGFFSHSDRAEQDYQDLSLEMINRLGYDWDNFGPSGYATAINVADIANNRDFVNNTTGLPGPDGLGDETFLPPSNPAAGTVFPGKIASVNDSYYDASGLRRDNLASIGLTAPIGSAVTFKVKTYLHTNRGQGTWGTPFVGSPNGVPMAVRTTEYDINRKGVFGSLSADVAFNKLTIGAWYENNDLNQARRFYAYQSRTNAGRDHLKFMKNPFFTQWDIDLNTKTFQYYVEDEIKLGDATLNLGWKGFKVTNHARANVVGGRTQGDLSTKDWFQPHVGVNYKFMGGLEAFAGFTSVTRAFASATTAGPFSSSQAGFDAIKPFLKPEKSDTYEAGLRFTTGGFQGVLGGYYVDFKNRLLTIPTSIGIVGAANALQNVGSVRAQGIEASGEYKFGNGLSAFASYSYNDNKYRDNVVIRDGAGNVTATFATAGKTVVDSPRHLAHGEIAYDSDTLFGRVGVNYMSKRFFTYTNGLNNPNDGLGFVPGRALVDAAIGYRMDIGMREKVELQVNATNLFDKKYIATIGSNGFGNVGDNGTFLAGAPRQVFVTLKAGF</sequence>
<dbReference type="Gene3D" id="2.40.170.20">
    <property type="entry name" value="TonB-dependent receptor, beta-barrel domain"/>
    <property type="match status" value="1"/>
</dbReference>
<dbReference type="RefSeq" id="WP_277276931.1">
    <property type="nucleotide sequence ID" value="NZ_JAROCY010000007.1"/>
</dbReference>
<evidence type="ECO:0000256" key="9">
    <source>
        <dbReference type="ARBA" id="ARBA00023077"/>
    </source>
</evidence>
<dbReference type="InterPro" id="IPR037066">
    <property type="entry name" value="Plug_dom_sf"/>
</dbReference>
<keyword evidence="4" id="KW-0410">Iron transport</keyword>
<protein>
    <submittedName>
        <fullName evidence="18">TonB-dependent receptor</fullName>
    </submittedName>
</protein>
<evidence type="ECO:0000256" key="6">
    <source>
        <dbReference type="ARBA" id="ARBA00022729"/>
    </source>
</evidence>
<dbReference type="SUPFAM" id="SSF56935">
    <property type="entry name" value="Porins"/>
    <property type="match status" value="1"/>
</dbReference>
<dbReference type="PROSITE" id="PS52016">
    <property type="entry name" value="TONB_DEPENDENT_REC_3"/>
    <property type="match status" value="1"/>
</dbReference>
<keyword evidence="11 12" id="KW-0998">Cell outer membrane</keyword>
<evidence type="ECO:0000256" key="12">
    <source>
        <dbReference type="PROSITE-ProRule" id="PRU01360"/>
    </source>
</evidence>
<feature type="chain" id="PRO_5046665043" evidence="15">
    <location>
        <begin position="22"/>
        <end position="792"/>
    </location>
</feature>
<keyword evidence="8" id="KW-0406">Ion transport</keyword>
<evidence type="ECO:0000256" key="4">
    <source>
        <dbReference type="ARBA" id="ARBA00022496"/>
    </source>
</evidence>
<keyword evidence="5 12" id="KW-0812">Transmembrane</keyword>
<dbReference type="Proteomes" id="UP001222770">
    <property type="component" value="Unassembled WGS sequence"/>
</dbReference>
<dbReference type="InterPro" id="IPR036942">
    <property type="entry name" value="Beta-barrel_TonB_sf"/>
</dbReference>
<feature type="signal peptide" evidence="15">
    <location>
        <begin position="1"/>
        <end position="21"/>
    </location>
</feature>
<evidence type="ECO:0000256" key="14">
    <source>
        <dbReference type="RuleBase" id="RU003357"/>
    </source>
</evidence>
<dbReference type="InterPro" id="IPR010917">
    <property type="entry name" value="TonB_rcpt_CS"/>
</dbReference>
<evidence type="ECO:0000259" key="17">
    <source>
        <dbReference type="Pfam" id="PF07715"/>
    </source>
</evidence>
<dbReference type="Pfam" id="PF00593">
    <property type="entry name" value="TonB_dep_Rec_b-barrel"/>
    <property type="match status" value="1"/>
</dbReference>
<evidence type="ECO:0000313" key="19">
    <source>
        <dbReference type="Proteomes" id="UP001222770"/>
    </source>
</evidence>
<dbReference type="PROSITE" id="PS01156">
    <property type="entry name" value="TONB_DEPENDENT_REC_2"/>
    <property type="match status" value="1"/>
</dbReference>
<evidence type="ECO:0000256" key="11">
    <source>
        <dbReference type="ARBA" id="ARBA00023237"/>
    </source>
</evidence>
<evidence type="ECO:0000256" key="10">
    <source>
        <dbReference type="ARBA" id="ARBA00023136"/>
    </source>
</evidence>
<keyword evidence="6 15" id="KW-0732">Signal</keyword>
<evidence type="ECO:0000256" key="13">
    <source>
        <dbReference type="PROSITE-ProRule" id="PRU10144"/>
    </source>
</evidence>
<accession>A0ABT6CHD1</accession>
<comment type="caution">
    <text evidence="18">The sequence shown here is derived from an EMBL/GenBank/DDBJ whole genome shotgun (WGS) entry which is preliminary data.</text>
</comment>
<evidence type="ECO:0000256" key="1">
    <source>
        <dbReference type="ARBA" id="ARBA00004571"/>
    </source>
</evidence>
<dbReference type="PANTHER" id="PTHR32552:SF89">
    <property type="entry name" value="CATECHOLATE SIDEROPHORE RECEPTOR FIU"/>
    <property type="match status" value="1"/>
</dbReference>
<dbReference type="Pfam" id="PF07715">
    <property type="entry name" value="Plug"/>
    <property type="match status" value="1"/>
</dbReference>
<dbReference type="EMBL" id="JAROCY010000007">
    <property type="protein sequence ID" value="MDF8333339.1"/>
    <property type="molecule type" value="Genomic_DNA"/>
</dbReference>
<name>A0ABT6CHD1_9SPHN</name>
<dbReference type="InterPro" id="IPR012910">
    <property type="entry name" value="Plug_dom"/>
</dbReference>
<evidence type="ECO:0000259" key="16">
    <source>
        <dbReference type="Pfam" id="PF00593"/>
    </source>
</evidence>
<comment type="subcellular location">
    <subcellularLocation>
        <location evidence="1 12">Cell outer membrane</location>
        <topology evidence="1 12">Multi-pass membrane protein</topology>
    </subcellularLocation>
</comment>
<evidence type="ECO:0000256" key="5">
    <source>
        <dbReference type="ARBA" id="ARBA00022692"/>
    </source>
</evidence>
<keyword evidence="3 12" id="KW-1134">Transmembrane beta strand</keyword>
<evidence type="ECO:0000256" key="7">
    <source>
        <dbReference type="ARBA" id="ARBA00023004"/>
    </source>
</evidence>
<evidence type="ECO:0000256" key="2">
    <source>
        <dbReference type="ARBA" id="ARBA00022448"/>
    </source>
</evidence>
<gene>
    <name evidence="18" type="ORF">POM99_09020</name>
</gene>
<reference evidence="18 19" key="1">
    <citation type="submission" date="2023-03" db="EMBL/GenBank/DDBJ databases">
        <title>Novosphingobium cyanobacteriorum sp. nov., isolated from a eutrophic reservoir during the Microcystis bloom period.</title>
        <authorList>
            <person name="Kang M."/>
            <person name="Le V."/>
            <person name="Ko S.-R."/>
            <person name="Lee S.-A."/>
            <person name="Ahn C.-Y."/>
        </authorList>
    </citation>
    <scope>NUCLEOTIDE SEQUENCE [LARGE SCALE GENOMIC DNA]</scope>
    <source>
        <strain evidence="18 19">HBC54</strain>
    </source>
</reference>
<evidence type="ECO:0000313" key="18">
    <source>
        <dbReference type="EMBL" id="MDF8333339.1"/>
    </source>
</evidence>
<dbReference type="InterPro" id="IPR000531">
    <property type="entry name" value="Beta-barrel_TonB"/>
</dbReference>
<keyword evidence="7" id="KW-0408">Iron</keyword>
<evidence type="ECO:0000256" key="15">
    <source>
        <dbReference type="SAM" id="SignalP"/>
    </source>
</evidence>
<feature type="domain" description="TonB-dependent receptor plug" evidence="17">
    <location>
        <begin position="49"/>
        <end position="157"/>
    </location>
</feature>
<feature type="domain" description="TonB-dependent receptor-like beta-barrel" evidence="16">
    <location>
        <begin position="306"/>
        <end position="753"/>
    </location>
</feature>
<dbReference type="InterPro" id="IPR039426">
    <property type="entry name" value="TonB-dep_rcpt-like"/>
</dbReference>
<keyword evidence="2 12" id="KW-0813">Transport</keyword>
<dbReference type="Gene3D" id="2.170.130.10">
    <property type="entry name" value="TonB-dependent receptor, plug domain"/>
    <property type="match status" value="1"/>
</dbReference>
<keyword evidence="10 12" id="KW-0472">Membrane</keyword>
<keyword evidence="19" id="KW-1185">Reference proteome</keyword>
<proteinExistence type="inferred from homology"/>
<keyword evidence="9 14" id="KW-0798">TonB box</keyword>
<keyword evidence="18" id="KW-0675">Receptor</keyword>
<evidence type="ECO:0000256" key="8">
    <source>
        <dbReference type="ARBA" id="ARBA00023065"/>
    </source>
</evidence>